<evidence type="ECO:0000313" key="4">
    <source>
        <dbReference type="EMBL" id="KAF9884812.1"/>
    </source>
</evidence>
<feature type="compositionally biased region" description="Basic and acidic residues" evidence="3">
    <location>
        <begin position="336"/>
        <end position="346"/>
    </location>
</feature>
<reference evidence="4" key="1">
    <citation type="journal article" date="2019" name="Beilstein J. Org. Chem.">
        <title>Nanangenines: drimane sesquiterpenoids as the dominant metabolite cohort of a novel Australian fungus, Aspergillus nanangensis.</title>
        <authorList>
            <person name="Lacey H.J."/>
            <person name="Gilchrist C.L.M."/>
            <person name="Crombie A."/>
            <person name="Kalaitzis J.A."/>
            <person name="Vuong D."/>
            <person name="Rutledge P.J."/>
            <person name="Turner P."/>
            <person name="Pitt J.I."/>
            <person name="Lacey E."/>
            <person name="Chooi Y.H."/>
            <person name="Piggott A.M."/>
        </authorList>
    </citation>
    <scope>NUCLEOTIDE SEQUENCE</scope>
    <source>
        <strain evidence="4">MST-FP2251</strain>
    </source>
</reference>
<feature type="compositionally biased region" description="Basic and acidic residues" evidence="3">
    <location>
        <begin position="283"/>
        <end position="296"/>
    </location>
</feature>
<dbReference type="PANTHER" id="PTHR31962:SF1">
    <property type="entry name" value="SPHINGOLIPID LONG CHAIN BASE-RESPONSIVE PROTEIN PIL1"/>
    <property type="match status" value="1"/>
</dbReference>
<feature type="coiled-coil region" evidence="2">
    <location>
        <begin position="167"/>
        <end position="194"/>
    </location>
</feature>
<dbReference type="GO" id="GO:0036286">
    <property type="term" value="C:eisosome filament"/>
    <property type="evidence" value="ECO:0007669"/>
    <property type="project" value="TreeGrafter"/>
</dbReference>
<reference evidence="4" key="2">
    <citation type="submission" date="2020-02" db="EMBL/GenBank/DDBJ databases">
        <authorList>
            <person name="Gilchrist C.L.M."/>
            <person name="Chooi Y.-H."/>
        </authorList>
    </citation>
    <scope>NUCLEOTIDE SEQUENCE</scope>
    <source>
        <strain evidence="4">MST-FP2251</strain>
    </source>
</reference>
<keyword evidence="2" id="KW-0175">Coiled coil</keyword>
<feature type="region of interest" description="Disordered" evidence="3">
    <location>
        <begin position="1"/>
        <end position="25"/>
    </location>
</feature>
<evidence type="ECO:0000256" key="1">
    <source>
        <dbReference type="ARBA" id="ARBA00022553"/>
    </source>
</evidence>
<gene>
    <name evidence="4" type="ORF">FE257_001228</name>
</gene>
<protein>
    <recommendedName>
        <fullName evidence="6">Eisosome component PIL1-domain-containing protein</fullName>
    </recommendedName>
</protein>
<feature type="compositionally biased region" description="Polar residues" evidence="3">
    <location>
        <begin position="1"/>
        <end position="19"/>
    </location>
</feature>
<dbReference type="GO" id="GO:0008289">
    <property type="term" value="F:lipid binding"/>
    <property type="evidence" value="ECO:0007669"/>
    <property type="project" value="TreeGrafter"/>
</dbReference>
<dbReference type="PANTHER" id="PTHR31962">
    <property type="entry name" value="SPHINGOLIPID LONG CHAIN BASE-RESPONSIVE PROTEIN PIL1"/>
    <property type="match status" value="1"/>
</dbReference>
<evidence type="ECO:0008006" key="6">
    <source>
        <dbReference type="Google" id="ProtNLM"/>
    </source>
</evidence>
<dbReference type="AlphaFoldDB" id="A0AAD4CEF8"/>
<dbReference type="EMBL" id="VCAU01000111">
    <property type="protein sequence ID" value="KAF9884812.1"/>
    <property type="molecule type" value="Genomic_DNA"/>
</dbReference>
<feature type="region of interest" description="Disordered" evidence="3">
    <location>
        <begin position="273"/>
        <end position="346"/>
    </location>
</feature>
<dbReference type="Pfam" id="PF13805">
    <property type="entry name" value="Pil1"/>
    <property type="match status" value="1"/>
</dbReference>
<dbReference type="GO" id="GO:0006897">
    <property type="term" value="P:endocytosis"/>
    <property type="evidence" value="ECO:0007669"/>
    <property type="project" value="TreeGrafter"/>
</dbReference>
<organism evidence="4 5">
    <name type="scientific">Aspergillus nanangensis</name>
    <dbReference type="NCBI Taxonomy" id="2582783"/>
    <lineage>
        <taxon>Eukaryota</taxon>
        <taxon>Fungi</taxon>
        <taxon>Dikarya</taxon>
        <taxon>Ascomycota</taxon>
        <taxon>Pezizomycotina</taxon>
        <taxon>Eurotiomycetes</taxon>
        <taxon>Eurotiomycetidae</taxon>
        <taxon>Eurotiales</taxon>
        <taxon>Aspergillaceae</taxon>
        <taxon>Aspergillus</taxon>
        <taxon>Aspergillus subgen. Circumdati</taxon>
    </lineage>
</organism>
<dbReference type="GO" id="GO:0005886">
    <property type="term" value="C:plasma membrane"/>
    <property type="evidence" value="ECO:0007669"/>
    <property type="project" value="TreeGrafter"/>
</dbReference>
<dbReference type="GO" id="GO:0070941">
    <property type="term" value="P:eisosome assembly"/>
    <property type="evidence" value="ECO:0007669"/>
    <property type="project" value="TreeGrafter"/>
</dbReference>
<evidence type="ECO:0000313" key="5">
    <source>
        <dbReference type="Proteomes" id="UP001194746"/>
    </source>
</evidence>
<evidence type="ECO:0000256" key="2">
    <source>
        <dbReference type="SAM" id="Coils"/>
    </source>
</evidence>
<keyword evidence="1" id="KW-0597">Phosphoprotein</keyword>
<dbReference type="Proteomes" id="UP001194746">
    <property type="component" value="Unassembled WGS sequence"/>
</dbReference>
<dbReference type="FunFam" id="1.20.1270.60:FF:000005">
    <property type="entry name" value="Sphingolipid long chain base-responsive pil1"/>
    <property type="match status" value="1"/>
</dbReference>
<sequence>MHRTYSMRQTRMPTASQVENPPPPLSTTKVSGWIGKGGFGHALRKNTAGVFGPDLAKKLSQLVKMEKNVMRSLEMVAKERMETAQQLSIWGEGCDEDVSDVTDKMGVLLYEIGELEDLYVDRYDQYRVTIKSIRNIEASVQPSRDRKQKITDEIAKLKYRDPNSARIVVLEQELVRAEAESLVAEAQLSNITREKLKAAFQYQFDALREHSEKVAIIAGYGKHLLDLVDDTPVTPGETRTAYDGYDASKAIIQDCEGALANWVTSKAAVKSNMSTRARTLSQRHRDSVAKAHREGVDLSGQDQPMRGDRDSWVGADQHASYNDVEDDGELASTVDGETRGREEVAA</sequence>
<name>A0AAD4CEF8_ASPNN</name>
<dbReference type="InterPro" id="IPR028245">
    <property type="entry name" value="PIL1/LSP1"/>
</dbReference>
<accession>A0AAD4CEF8</accession>
<dbReference type="InterPro" id="IPR027267">
    <property type="entry name" value="AH/BAR_dom_sf"/>
</dbReference>
<keyword evidence="5" id="KW-1185">Reference proteome</keyword>
<proteinExistence type="predicted"/>
<comment type="caution">
    <text evidence="4">The sequence shown here is derived from an EMBL/GenBank/DDBJ whole genome shotgun (WGS) entry which is preliminary data.</text>
</comment>
<dbReference type="Gene3D" id="1.20.1270.60">
    <property type="entry name" value="Arfaptin homology (AH) domain/BAR domain"/>
    <property type="match status" value="1"/>
</dbReference>
<evidence type="ECO:0000256" key="3">
    <source>
        <dbReference type="SAM" id="MobiDB-lite"/>
    </source>
</evidence>